<dbReference type="Proteomes" id="UP000281406">
    <property type="component" value="Unassembled WGS sequence"/>
</dbReference>
<gene>
    <name evidence="12" type="ORF">DPX16_11721</name>
</gene>
<feature type="domain" description="Dynein regulatory complex subunit 7 MORN" evidence="11">
    <location>
        <begin position="331"/>
        <end position="526"/>
    </location>
</feature>
<protein>
    <submittedName>
        <fullName evidence="12">Dynein regulatory complex subunit 7</fullName>
    </submittedName>
</protein>
<evidence type="ECO:0000313" key="12">
    <source>
        <dbReference type="EMBL" id="ROL54546.1"/>
    </source>
</evidence>
<evidence type="ECO:0000256" key="3">
    <source>
        <dbReference type="ARBA" id="ARBA00010738"/>
    </source>
</evidence>
<organism evidence="12 13">
    <name type="scientific">Anabarilius grahami</name>
    <name type="common">Kanglang fish</name>
    <name type="synonym">Barilius grahami</name>
    <dbReference type="NCBI Taxonomy" id="495550"/>
    <lineage>
        <taxon>Eukaryota</taxon>
        <taxon>Metazoa</taxon>
        <taxon>Chordata</taxon>
        <taxon>Craniata</taxon>
        <taxon>Vertebrata</taxon>
        <taxon>Euteleostomi</taxon>
        <taxon>Actinopterygii</taxon>
        <taxon>Neopterygii</taxon>
        <taxon>Teleostei</taxon>
        <taxon>Ostariophysi</taxon>
        <taxon>Cypriniformes</taxon>
        <taxon>Xenocyprididae</taxon>
        <taxon>Xenocypridinae</taxon>
        <taxon>Xenocypridinae incertae sedis</taxon>
        <taxon>Anabarilius</taxon>
    </lineage>
</organism>
<accession>A0A3N0Z7W3</accession>
<evidence type="ECO:0000256" key="4">
    <source>
        <dbReference type="ARBA" id="ARBA00022846"/>
    </source>
</evidence>
<dbReference type="PANTHER" id="PTHR35249:SF2">
    <property type="entry name" value="DYNEIN REGULATORY COMPLEX SUBUNIT 7"/>
    <property type="match status" value="1"/>
</dbReference>
<dbReference type="InterPro" id="IPR002931">
    <property type="entry name" value="Transglutaminase-like"/>
</dbReference>
<keyword evidence="6" id="KW-0969">Cilium</keyword>
<evidence type="ECO:0000313" key="13">
    <source>
        <dbReference type="Proteomes" id="UP000281406"/>
    </source>
</evidence>
<proteinExistence type="inferred from homology"/>
<dbReference type="InterPro" id="IPR033551">
    <property type="entry name" value="DRC7/lobo"/>
</dbReference>
<dbReference type="GO" id="GO:0005930">
    <property type="term" value="C:axoneme"/>
    <property type="evidence" value="ECO:0007669"/>
    <property type="project" value="UniProtKB-SubCell"/>
</dbReference>
<dbReference type="Pfam" id="PF01841">
    <property type="entry name" value="Transglut_core"/>
    <property type="match status" value="1"/>
</dbReference>
<evidence type="ECO:0000256" key="1">
    <source>
        <dbReference type="ARBA" id="ARBA00004230"/>
    </source>
</evidence>
<evidence type="ECO:0000259" key="11">
    <source>
        <dbReference type="Pfam" id="PF24667"/>
    </source>
</evidence>
<comment type="caution">
    <text evidence="12">The sequence shown here is derived from an EMBL/GenBank/DDBJ whole genome shotgun (WGS) entry which is preliminary data.</text>
</comment>
<sequence length="579" mass="67484">MAENFRQQYALLYPDNKPLLLCPVNECGVQKFVSTTLRSTLLPYPELYGWEGCASFVSDYLSLELLDPPFEFPKQLSSPTWVLQTQRGTCFDFSSVLCSLLLGAGYNAYCVSGYATKEMCLLDQSRQECPLLEPQIQGKTKGQKKTTRKYSVKPTRDLHSTFEKRQEEKRHSEAKAAALKEQLEAERIQKEKERPPPDPLLGLRVHSWALVLSGNREVPENFFIDPLTGKSYSTTNENFLGIESVWNHKNYWVNKQDCTFGCKEEMDELKMFEMPPSWVKEIDISPQDMEMRYPGGMKVIQYRKAKLEKFAPYLLKDGLVTKLTIYKDLDYHRYATLVPEAERQMDFYSHTRTDGLARRIEKPFEMTETFEDRTDFLFYRHVVYGKQIKVIRAGEAFQQRPLRTVEERFHRDPSKPAGKDVAERIFMMPDRQIRVTYHLEDDRIIPAWLNFIKPKEAADSQKAEAFTPQMVSGFQVDRSAKPYNNLQLYEMLVELMKDEENVELQIRDSEKEERMAKEKQQRQKEKELDLLSPFQARLGHPEALTLQEALQLKTDCLTEFKQQLNNKTSLIQSRIAKAS</sequence>
<dbReference type="Gene3D" id="3.10.620.30">
    <property type="match status" value="1"/>
</dbReference>
<evidence type="ECO:0000259" key="10">
    <source>
        <dbReference type="Pfam" id="PF01841"/>
    </source>
</evidence>
<keyword evidence="7" id="KW-0966">Cell projection</keyword>
<evidence type="ECO:0000256" key="2">
    <source>
        <dbReference type="ARBA" id="ARBA00004430"/>
    </source>
</evidence>
<dbReference type="InterPro" id="IPR038765">
    <property type="entry name" value="Papain-like_cys_pep_sf"/>
</dbReference>
<dbReference type="SUPFAM" id="SSF54001">
    <property type="entry name" value="Cysteine proteinases"/>
    <property type="match status" value="1"/>
</dbReference>
<keyword evidence="13" id="KW-1185">Reference proteome</keyword>
<feature type="compositionally biased region" description="Basic and acidic residues" evidence="9">
    <location>
        <begin position="154"/>
        <end position="174"/>
    </location>
</feature>
<dbReference type="GO" id="GO:0031514">
    <property type="term" value="C:motile cilium"/>
    <property type="evidence" value="ECO:0007669"/>
    <property type="project" value="UniProtKB-SubCell"/>
</dbReference>
<keyword evidence="4" id="KW-0282">Flagellum</keyword>
<dbReference type="PANTHER" id="PTHR35249">
    <property type="entry name" value="DYNEIN REGULATORY COMPLEX SUBUNIT 7"/>
    <property type="match status" value="1"/>
</dbReference>
<dbReference type="GO" id="GO:0030317">
    <property type="term" value="P:flagellated sperm motility"/>
    <property type="evidence" value="ECO:0007669"/>
    <property type="project" value="TreeGrafter"/>
</dbReference>
<keyword evidence="5 8" id="KW-0175">Coiled coil</keyword>
<evidence type="ECO:0000256" key="9">
    <source>
        <dbReference type="SAM" id="MobiDB-lite"/>
    </source>
</evidence>
<evidence type="ECO:0000256" key="6">
    <source>
        <dbReference type="ARBA" id="ARBA00023069"/>
    </source>
</evidence>
<dbReference type="Pfam" id="PF24667">
    <property type="entry name" value="MORN_DRC7"/>
    <property type="match status" value="1"/>
</dbReference>
<dbReference type="EMBL" id="RJVU01006614">
    <property type="protein sequence ID" value="ROL54546.1"/>
    <property type="molecule type" value="Genomic_DNA"/>
</dbReference>
<feature type="coiled-coil region" evidence="8">
    <location>
        <begin position="492"/>
        <end position="527"/>
    </location>
</feature>
<comment type="similarity">
    <text evidence="3">Belongs to the DRC7 family.</text>
</comment>
<evidence type="ECO:0000256" key="8">
    <source>
        <dbReference type="SAM" id="Coils"/>
    </source>
</evidence>
<comment type="subcellular location">
    <subcellularLocation>
        <location evidence="1">Cell projection</location>
        <location evidence="1">Cilium</location>
        <location evidence="1">Flagellum</location>
    </subcellularLocation>
    <subcellularLocation>
        <location evidence="2">Cytoplasm</location>
        <location evidence="2">Cytoskeleton</location>
        <location evidence="2">Cilium axoneme</location>
    </subcellularLocation>
</comment>
<reference evidence="12 13" key="1">
    <citation type="submission" date="2018-10" db="EMBL/GenBank/DDBJ databases">
        <title>Genome assembly for a Yunnan-Guizhou Plateau 3E fish, Anabarilius grahami (Regan), and its evolutionary and genetic applications.</title>
        <authorList>
            <person name="Jiang W."/>
        </authorList>
    </citation>
    <scope>NUCLEOTIDE SEQUENCE [LARGE SCALE GENOMIC DNA]</scope>
    <source>
        <strain evidence="12">AG-KIZ</strain>
        <tissue evidence="12">Muscle</tissue>
    </source>
</reference>
<dbReference type="InterPro" id="IPR056291">
    <property type="entry name" value="MORN_DRC7"/>
</dbReference>
<feature type="domain" description="Transglutaminase-like" evidence="10">
    <location>
        <begin position="73"/>
        <end position="118"/>
    </location>
</feature>
<evidence type="ECO:0000256" key="7">
    <source>
        <dbReference type="ARBA" id="ARBA00023273"/>
    </source>
</evidence>
<feature type="compositionally biased region" description="Basic residues" evidence="9">
    <location>
        <begin position="141"/>
        <end position="151"/>
    </location>
</feature>
<dbReference type="OrthoDB" id="10262874at2759"/>
<name>A0A3N0Z7W3_ANAGA</name>
<evidence type="ECO:0000256" key="5">
    <source>
        <dbReference type="ARBA" id="ARBA00023054"/>
    </source>
</evidence>
<dbReference type="AlphaFoldDB" id="A0A3N0Z7W3"/>
<feature type="region of interest" description="Disordered" evidence="9">
    <location>
        <begin position="133"/>
        <end position="176"/>
    </location>
</feature>